<name>A0A2N9ILD5_FAGSY</name>
<dbReference type="EMBL" id="OIVN01006001">
    <property type="protein sequence ID" value="SPD24791.1"/>
    <property type="molecule type" value="Genomic_DNA"/>
</dbReference>
<evidence type="ECO:0000313" key="1">
    <source>
        <dbReference type="EMBL" id="SPD24791.1"/>
    </source>
</evidence>
<gene>
    <name evidence="1" type="ORF">FSB_LOCUS52673</name>
</gene>
<proteinExistence type="predicted"/>
<sequence length="80" mass="8858">MSSTKARDSREIASCVGVGHRGEHGRKRGGEEGQGICVKREMSEGGWGVYEERSDEGVWVLCRKAEACMILENGLQIFWA</sequence>
<protein>
    <submittedName>
        <fullName evidence="1">Uncharacterized protein</fullName>
    </submittedName>
</protein>
<dbReference type="AlphaFoldDB" id="A0A2N9ILD5"/>
<accession>A0A2N9ILD5</accession>
<reference evidence="1" key="1">
    <citation type="submission" date="2018-02" db="EMBL/GenBank/DDBJ databases">
        <authorList>
            <person name="Cohen D.B."/>
            <person name="Kent A.D."/>
        </authorList>
    </citation>
    <scope>NUCLEOTIDE SEQUENCE</scope>
</reference>
<organism evidence="1">
    <name type="scientific">Fagus sylvatica</name>
    <name type="common">Beechnut</name>
    <dbReference type="NCBI Taxonomy" id="28930"/>
    <lineage>
        <taxon>Eukaryota</taxon>
        <taxon>Viridiplantae</taxon>
        <taxon>Streptophyta</taxon>
        <taxon>Embryophyta</taxon>
        <taxon>Tracheophyta</taxon>
        <taxon>Spermatophyta</taxon>
        <taxon>Magnoliopsida</taxon>
        <taxon>eudicotyledons</taxon>
        <taxon>Gunneridae</taxon>
        <taxon>Pentapetalae</taxon>
        <taxon>rosids</taxon>
        <taxon>fabids</taxon>
        <taxon>Fagales</taxon>
        <taxon>Fagaceae</taxon>
        <taxon>Fagus</taxon>
    </lineage>
</organism>